<dbReference type="CDD" id="cd00761">
    <property type="entry name" value="Glyco_tranf_GTA_type"/>
    <property type="match status" value="1"/>
</dbReference>
<dbReference type="PANTHER" id="PTHR43179:SF7">
    <property type="entry name" value="RHAMNOSYLTRANSFERASE WBBL"/>
    <property type="match status" value="1"/>
</dbReference>
<dbReference type="Gene3D" id="3.90.550.10">
    <property type="entry name" value="Spore Coat Polysaccharide Biosynthesis Protein SpsA, Chain A"/>
    <property type="match status" value="1"/>
</dbReference>
<feature type="domain" description="Glycosyltransferase 2-like" evidence="1">
    <location>
        <begin position="25"/>
        <end position="137"/>
    </location>
</feature>
<dbReference type="InterPro" id="IPR001173">
    <property type="entry name" value="Glyco_trans_2-like"/>
</dbReference>
<dbReference type="RefSeq" id="WP_272749181.1">
    <property type="nucleotide sequence ID" value="NZ_JAQQKX010000014.1"/>
</dbReference>
<proteinExistence type="predicted"/>
<protein>
    <submittedName>
        <fullName evidence="2">Glycosyltransferase family 2 protein</fullName>
    </submittedName>
</protein>
<evidence type="ECO:0000313" key="3">
    <source>
        <dbReference type="Proteomes" id="UP001214854"/>
    </source>
</evidence>
<evidence type="ECO:0000259" key="1">
    <source>
        <dbReference type="Pfam" id="PF00535"/>
    </source>
</evidence>
<comment type="caution">
    <text evidence="2">The sequence shown here is derived from an EMBL/GenBank/DDBJ whole genome shotgun (WGS) entry which is preliminary data.</text>
</comment>
<accession>A0ABT5HZ48</accession>
<organism evidence="2 3">
    <name type="scientific">Asticcacaulis aquaticus</name>
    <dbReference type="NCBI Taxonomy" id="2984212"/>
    <lineage>
        <taxon>Bacteria</taxon>
        <taxon>Pseudomonadati</taxon>
        <taxon>Pseudomonadota</taxon>
        <taxon>Alphaproteobacteria</taxon>
        <taxon>Caulobacterales</taxon>
        <taxon>Caulobacteraceae</taxon>
        <taxon>Asticcacaulis</taxon>
    </lineage>
</organism>
<name>A0ABT5HZ48_9CAUL</name>
<sequence>MNAHTKSAQVVLNAAYDEAATPHLSVLVPFYRESPSTLLKALKPVAGVEIILLDDGSQQPDLTQDVLSTIDDLALPVKFITLPANEGRARGRNRLTSAARGNYFLCLDSDMLPDHPDFLERWITVTQDNPAVVFGGFSLLQAPQDKAFAVHRLMAGKSDCLDAATRSLQPEKYVFTSNLLIRRDVFKAQDFDASFTGWGWEDVEWAMRVANDFGVRHIDNTATHMGLDRAEILARKYEQSVGNFARVIKKHPEVVAQYPSYKIARLIRRLPMRGALRATVKSIGLNDNMPLKLRALALRVYRAALYAEVV</sequence>
<keyword evidence="3" id="KW-1185">Reference proteome</keyword>
<reference evidence="2 3" key="1">
    <citation type="submission" date="2023-01" db="EMBL/GenBank/DDBJ databases">
        <title>Novel species of the genus Asticcacaulis isolated from rivers.</title>
        <authorList>
            <person name="Lu H."/>
        </authorList>
    </citation>
    <scope>NUCLEOTIDE SEQUENCE [LARGE SCALE GENOMIC DNA]</scope>
    <source>
        <strain evidence="2 3">BYS171W</strain>
    </source>
</reference>
<gene>
    <name evidence="2" type="ORF">PQU92_15605</name>
</gene>
<dbReference type="SUPFAM" id="SSF53448">
    <property type="entry name" value="Nucleotide-diphospho-sugar transferases"/>
    <property type="match status" value="1"/>
</dbReference>
<dbReference type="InterPro" id="IPR029044">
    <property type="entry name" value="Nucleotide-diphossugar_trans"/>
</dbReference>
<dbReference type="Proteomes" id="UP001214854">
    <property type="component" value="Unassembled WGS sequence"/>
</dbReference>
<evidence type="ECO:0000313" key="2">
    <source>
        <dbReference type="EMBL" id="MDC7684711.1"/>
    </source>
</evidence>
<dbReference type="PANTHER" id="PTHR43179">
    <property type="entry name" value="RHAMNOSYLTRANSFERASE WBBL"/>
    <property type="match status" value="1"/>
</dbReference>
<dbReference type="Pfam" id="PF00535">
    <property type="entry name" value="Glycos_transf_2"/>
    <property type="match status" value="1"/>
</dbReference>
<dbReference type="EMBL" id="JAQQKX010000014">
    <property type="protein sequence ID" value="MDC7684711.1"/>
    <property type="molecule type" value="Genomic_DNA"/>
</dbReference>